<evidence type="ECO:0000256" key="3">
    <source>
        <dbReference type="ARBA" id="ARBA00022692"/>
    </source>
</evidence>
<dbReference type="PROSITE" id="PS50850">
    <property type="entry name" value="MFS"/>
    <property type="match status" value="1"/>
</dbReference>
<reference evidence="8 9" key="1">
    <citation type="journal article" date="2010" name="J. Bacteriol.">
        <title>Genome sequences of Oceanicola granulosus HTCC2516(T) and Oceanicola batsensis HTCC2597(TDelta).</title>
        <authorList>
            <person name="Thrash J.C."/>
            <person name="Cho J.C."/>
            <person name="Vergin K.L."/>
            <person name="Giovannoni S.J."/>
        </authorList>
    </citation>
    <scope>NUCLEOTIDE SEQUENCE [LARGE SCALE GENOMIC DNA]</scope>
    <source>
        <strain evidence="9">ATCC BAA-861 / DSM 15982 / KCTC 12143 / HTCC2516</strain>
    </source>
</reference>
<feature type="transmembrane region" description="Helical" evidence="6">
    <location>
        <begin position="235"/>
        <end position="253"/>
    </location>
</feature>
<dbReference type="GO" id="GO:0005886">
    <property type="term" value="C:plasma membrane"/>
    <property type="evidence" value="ECO:0007669"/>
    <property type="project" value="UniProtKB-SubCell"/>
</dbReference>
<feature type="transmembrane region" description="Helical" evidence="6">
    <location>
        <begin position="68"/>
        <end position="85"/>
    </location>
</feature>
<comment type="caution">
    <text evidence="8">The sequence shown here is derived from an EMBL/GenBank/DDBJ whole genome shotgun (WGS) entry which is preliminary data.</text>
</comment>
<dbReference type="InterPro" id="IPR050189">
    <property type="entry name" value="MFS_Efflux_Transporters"/>
</dbReference>
<evidence type="ECO:0000313" key="8">
    <source>
        <dbReference type="EMBL" id="EAR50088.1"/>
    </source>
</evidence>
<dbReference type="Proteomes" id="UP000003635">
    <property type="component" value="Unassembled WGS sequence"/>
</dbReference>
<dbReference type="eggNOG" id="COG2814">
    <property type="taxonomic scope" value="Bacteria"/>
</dbReference>
<keyword evidence="5 6" id="KW-0472">Membrane</keyword>
<gene>
    <name evidence="8" type="ORF">OG2516_06444</name>
</gene>
<feature type="transmembrane region" description="Helical" evidence="6">
    <location>
        <begin position="260"/>
        <end position="280"/>
    </location>
</feature>
<feature type="domain" description="Major facilitator superfamily (MFS) profile" evidence="7">
    <location>
        <begin position="1"/>
        <end position="377"/>
    </location>
</feature>
<protein>
    <submittedName>
        <fullName evidence="8">Major facilitator family protein</fullName>
    </submittedName>
</protein>
<feature type="transmembrane region" description="Helical" evidence="6">
    <location>
        <begin position="125"/>
        <end position="150"/>
    </location>
</feature>
<feature type="transmembrane region" description="Helical" evidence="6">
    <location>
        <begin position="194"/>
        <end position="215"/>
    </location>
</feature>
<feature type="transmembrane region" description="Helical" evidence="6">
    <location>
        <begin position="91"/>
        <end position="113"/>
    </location>
</feature>
<dbReference type="SUPFAM" id="SSF103473">
    <property type="entry name" value="MFS general substrate transporter"/>
    <property type="match status" value="1"/>
</dbReference>
<evidence type="ECO:0000256" key="1">
    <source>
        <dbReference type="ARBA" id="ARBA00004651"/>
    </source>
</evidence>
<dbReference type="EMBL" id="AAOT01000037">
    <property type="protein sequence ID" value="EAR50088.1"/>
    <property type="molecule type" value="Genomic_DNA"/>
</dbReference>
<keyword evidence="2" id="KW-1003">Cell membrane</keyword>
<dbReference type="PANTHER" id="PTHR43124">
    <property type="entry name" value="PURINE EFFLUX PUMP PBUE"/>
    <property type="match status" value="1"/>
</dbReference>
<dbReference type="AlphaFoldDB" id="Q2CBP3"/>
<dbReference type="Pfam" id="PF07690">
    <property type="entry name" value="MFS_1"/>
    <property type="match status" value="1"/>
</dbReference>
<dbReference type="InterPro" id="IPR011701">
    <property type="entry name" value="MFS"/>
</dbReference>
<keyword evidence="9" id="KW-1185">Reference proteome</keyword>
<dbReference type="PANTHER" id="PTHR43124:SF3">
    <property type="entry name" value="CHLORAMPHENICOL EFFLUX PUMP RV0191"/>
    <property type="match status" value="1"/>
</dbReference>
<name>Q2CBP3_OCEGH</name>
<evidence type="ECO:0000256" key="4">
    <source>
        <dbReference type="ARBA" id="ARBA00022989"/>
    </source>
</evidence>
<dbReference type="InterPro" id="IPR020846">
    <property type="entry name" value="MFS_dom"/>
</dbReference>
<organism evidence="8 9">
    <name type="scientific">Oceanicola granulosus (strain ATCC BAA-861 / DSM 15982 / KCTC 12143 / HTCC2516)</name>
    <dbReference type="NCBI Taxonomy" id="314256"/>
    <lineage>
        <taxon>Bacteria</taxon>
        <taxon>Pseudomonadati</taxon>
        <taxon>Pseudomonadota</taxon>
        <taxon>Alphaproteobacteria</taxon>
        <taxon>Rhodobacterales</taxon>
        <taxon>Roseobacteraceae</taxon>
        <taxon>Oceanicola</taxon>
    </lineage>
</organism>
<keyword evidence="3 6" id="KW-0812">Transmembrane</keyword>
<dbReference type="HOGENOM" id="CLU_001265_10_6_5"/>
<feature type="transmembrane region" description="Helical" evidence="6">
    <location>
        <begin position="354"/>
        <end position="373"/>
    </location>
</feature>
<dbReference type="Gene3D" id="1.20.1250.20">
    <property type="entry name" value="MFS general substrate transporter like domains"/>
    <property type="match status" value="1"/>
</dbReference>
<evidence type="ECO:0000313" key="9">
    <source>
        <dbReference type="Proteomes" id="UP000003635"/>
    </source>
</evidence>
<sequence length="385" mass="40306">MLLLAATLTVLSNAMISPALPSIEADFADVPNADLLARLLLTAPSLVVALLAPLAGGAADRFGRIRQMLLGTLLFALAGTAGLWLEDLTSILASRLLLGVAVAMVMTAQSALIGDFYSGPVRARFMGYQMSAVNFSGFLFITLAGFLATLSWRAPFAIYGLAFLFVPLFWALLPKREIVPEKDAAPQAGEGLPGWQLMVGAISVLSGLTFVLFYVLPTQVPYYLAELGDPSPVSAGRVMASMMLCAGISAMVYGPARDALGRAGTPAAGMTVMALGFWLLHDAQSLRYLMLAAAVVGTGLGLVIPCFINIALGAAPPHRRGMASGVVTTSIFLGQFLSPVVSLPVIARFGYADAFAAASLLLLAMAASMLVLLRERPRALAREGG</sequence>
<feature type="transmembrane region" description="Helical" evidence="6">
    <location>
        <begin position="37"/>
        <end position="56"/>
    </location>
</feature>
<evidence type="ECO:0000256" key="6">
    <source>
        <dbReference type="SAM" id="Phobius"/>
    </source>
</evidence>
<evidence type="ECO:0000256" key="2">
    <source>
        <dbReference type="ARBA" id="ARBA00022475"/>
    </source>
</evidence>
<evidence type="ECO:0000259" key="7">
    <source>
        <dbReference type="PROSITE" id="PS50850"/>
    </source>
</evidence>
<feature type="transmembrane region" description="Helical" evidence="6">
    <location>
        <begin position="156"/>
        <end position="173"/>
    </location>
</feature>
<dbReference type="CDD" id="cd17473">
    <property type="entry name" value="MFS_arabinose_efflux_permease_like"/>
    <property type="match status" value="1"/>
</dbReference>
<evidence type="ECO:0000256" key="5">
    <source>
        <dbReference type="ARBA" id="ARBA00023136"/>
    </source>
</evidence>
<accession>Q2CBP3</accession>
<dbReference type="InterPro" id="IPR036259">
    <property type="entry name" value="MFS_trans_sf"/>
</dbReference>
<proteinExistence type="predicted"/>
<feature type="transmembrane region" description="Helical" evidence="6">
    <location>
        <begin position="286"/>
        <end position="310"/>
    </location>
</feature>
<dbReference type="STRING" id="314256.OG2516_06444"/>
<dbReference type="GO" id="GO:0022857">
    <property type="term" value="F:transmembrane transporter activity"/>
    <property type="evidence" value="ECO:0007669"/>
    <property type="project" value="InterPro"/>
</dbReference>
<feature type="transmembrane region" description="Helical" evidence="6">
    <location>
        <begin position="322"/>
        <end position="342"/>
    </location>
</feature>
<comment type="subcellular location">
    <subcellularLocation>
        <location evidence="1">Cell membrane</location>
        <topology evidence="1">Multi-pass membrane protein</topology>
    </subcellularLocation>
</comment>
<keyword evidence="4 6" id="KW-1133">Transmembrane helix</keyword>